<sequence>MTKNERQFKSGEFQFSFLAFKYWGIWFLAFILMLFAMLPWAIQWRLADLLSKIAWKSLSSRRKTTLRNLQACFPEKTPLQIEAKAKQVFVDTLTGVFEALNAWYCPNWFKSRVHIDGLENLTNNQENGVLLLGTHSTLLDAGGAACTLFFNMDVVYRPQNNPFLDFLIHRSRARVYKNQIARDNMRGLIQNLKHGHAIWYSPDQDFGLKQGVMASFFGIQAATVTAHRRLMDISKAAAVPLYFYRSGDIRNPQYHVLVEPKLENFPSGCEVSDAERVNKIIENQIRIAPTQYMWFHRRFKTRPAGEQKFY</sequence>
<keyword evidence="8 9" id="KW-0012">Acyltransferase</keyword>
<evidence type="ECO:0000256" key="9">
    <source>
        <dbReference type="HAMAP-Rule" id="MF_01942"/>
    </source>
</evidence>
<dbReference type="PANTHER" id="PTHR30606">
    <property type="entry name" value="LIPID A BIOSYNTHESIS LAUROYL ACYLTRANSFERASE"/>
    <property type="match status" value="1"/>
</dbReference>
<evidence type="ECO:0000256" key="7">
    <source>
        <dbReference type="ARBA" id="ARBA00023136"/>
    </source>
</evidence>
<evidence type="ECO:0000313" key="11">
    <source>
        <dbReference type="EMBL" id="USU93419.1"/>
    </source>
</evidence>
<reference evidence="11" key="2">
    <citation type="submission" date="2022-04" db="EMBL/GenBank/DDBJ databases">
        <title>Emergence of ST220 Acinetobacter pittii strain in bloodstream infection, which co-producing chromosomal NDM-1 and OXA-820 carbapenemases.</title>
        <authorList>
            <person name="Tian C."/>
            <person name="Xing M."/>
            <person name="Fu L."/>
            <person name="Xia D."/>
        </authorList>
    </citation>
    <scope>NUCLEOTIDE SEQUENCE</scope>
    <source>
        <strain evidence="11">TCM</strain>
    </source>
</reference>
<dbReference type="EMBL" id="CP015145">
    <property type="protein sequence ID" value="AMX18823.1"/>
    <property type="molecule type" value="Genomic_DNA"/>
</dbReference>
<accession>A0A143IY43</accession>
<evidence type="ECO:0000256" key="8">
    <source>
        <dbReference type="ARBA" id="ARBA00023315"/>
    </source>
</evidence>
<reference evidence="10 12" key="1">
    <citation type="submission" date="2016-04" db="EMBL/GenBank/DDBJ databases">
        <title>Complete genome sequencing of OXA-72 bearing Acinetobacter pittii strain IEC338SC.</title>
        <authorList>
            <person name="Brasiliense D.M."/>
            <person name="Lima K.V."/>
            <person name="Souza C.O."/>
            <person name="Dutra L.G."/>
            <person name="Mamizuka E.M."/>
            <person name="Perez-Chaparro P.J."/>
            <person name="McCulloch J.A."/>
        </authorList>
    </citation>
    <scope>NUCLEOTIDE SEQUENCE [LARGE SCALE GENOMIC DNA]</scope>
    <source>
        <strain evidence="10 12">IEC338SC</strain>
    </source>
</reference>
<protein>
    <recommendedName>
        <fullName evidence="9">Lipid A biosynthesis acyltransferase</fullName>
        <ecNumber evidence="9">2.3.1.241</ecNumber>
    </recommendedName>
    <alternativeName>
        <fullName evidence="9">Kdo(2)-lipid IV(A) acyltransferase</fullName>
    </alternativeName>
</protein>
<dbReference type="GO" id="GO:0005886">
    <property type="term" value="C:plasma membrane"/>
    <property type="evidence" value="ECO:0007669"/>
    <property type="project" value="UniProtKB-SubCell"/>
</dbReference>
<dbReference type="CDD" id="cd07984">
    <property type="entry name" value="LPLAT_LABLAT-like"/>
    <property type="match status" value="1"/>
</dbReference>
<organism evidence="11 13">
    <name type="scientific">Acinetobacter pittii</name>
    <name type="common">Acinetobacter genomosp. 3</name>
    <dbReference type="NCBI Taxonomy" id="48296"/>
    <lineage>
        <taxon>Bacteria</taxon>
        <taxon>Pseudomonadati</taxon>
        <taxon>Pseudomonadota</taxon>
        <taxon>Gammaproteobacteria</taxon>
        <taxon>Moraxellales</taxon>
        <taxon>Moraxellaceae</taxon>
        <taxon>Acinetobacter</taxon>
        <taxon>Acinetobacter calcoaceticus/baumannii complex</taxon>
    </lineage>
</organism>
<evidence type="ECO:0000256" key="1">
    <source>
        <dbReference type="ARBA" id="ARBA00022475"/>
    </source>
</evidence>
<gene>
    <name evidence="9" type="primary">lpxL</name>
    <name evidence="10" type="synonym">htrB_2</name>
    <name evidence="10" type="ORF">IEC338SC_1684</name>
    <name evidence="11" type="ORF">MWH18_13780</name>
</gene>
<dbReference type="PIRSF" id="PIRSF026649">
    <property type="entry name" value="MsbB"/>
    <property type="match status" value="1"/>
</dbReference>
<dbReference type="InterPro" id="IPR004960">
    <property type="entry name" value="LipA_acyltrans"/>
</dbReference>
<keyword evidence="2 9" id="KW-0997">Cell inner membrane</keyword>
<comment type="pathway">
    <text evidence="9">Glycolipid biosynthesis; KDO(2)-lipid A biosynthesis; KDO(2)-lipid A from CMP-3-deoxy-D-manno-octulosonate and lipid IV(A): step 3/4.</text>
</comment>
<comment type="subcellular location">
    <subcellularLocation>
        <location evidence="9">Cell inner membrane</location>
        <topology evidence="9">Single-pass membrane protein</topology>
    </subcellularLocation>
</comment>
<evidence type="ECO:0000256" key="3">
    <source>
        <dbReference type="ARBA" id="ARBA00022679"/>
    </source>
</evidence>
<dbReference type="GO" id="GO:0008913">
    <property type="term" value="F:Kdo2-lipid IVA acyltransferase activity"/>
    <property type="evidence" value="ECO:0007669"/>
    <property type="project" value="UniProtKB-EC"/>
</dbReference>
<evidence type="ECO:0000313" key="13">
    <source>
        <dbReference type="Proteomes" id="UP001055514"/>
    </source>
</evidence>
<dbReference type="RefSeq" id="WP_032056596.1">
    <property type="nucleotide sequence ID" value="NZ_BBTX01000009.1"/>
</dbReference>
<keyword evidence="7 9" id="KW-0472">Membrane</keyword>
<dbReference type="InterPro" id="IPR011920">
    <property type="entry name" value="Lipid_A_LpxL_LpxP"/>
</dbReference>
<feature type="short sequence motif" description="HXXXXD motif" evidence="9">
    <location>
        <begin position="135"/>
        <end position="140"/>
    </location>
</feature>
<dbReference type="Proteomes" id="UP001055514">
    <property type="component" value="Chromosome"/>
</dbReference>
<keyword evidence="1 9" id="KW-1003">Cell membrane</keyword>
<name>A0A143IY43_ACIPI</name>
<comment type="catalytic activity">
    <reaction evidence="9">
        <text>an alpha-Kdo-(2-&gt;4)-alpha-Kdo-(2-&gt;6)-lipid IVA + a fatty acyl-[ACP] = an alpha-Kdo-(2-&gt;4)-alpha-Kdo-(2-&gt;6)-(acyl)-lipid IVA + holo-[ACP]</text>
        <dbReference type="Rhea" id="RHEA:69396"/>
        <dbReference type="Rhea" id="RHEA-COMP:9685"/>
        <dbReference type="Rhea" id="RHEA-COMP:14125"/>
        <dbReference type="ChEBI" id="CHEBI:64479"/>
        <dbReference type="ChEBI" id="CHEBI:138651"/>
        <dbReference type="ChEBI" id="CHEBI:176429"/>
        <dbReference type="ChEBI" id="CHEBI:176430"/>
        <dbReference type="EC" id="2.3.1.241"/>
    </reaction>
</comment>
<keyword evidence="5 9" id="KW-0448">Lipopolysaccharide biosynthesis</keyword>
<keyword evidence="6 9" id="KW-1133">Transmembrane helix</keyword>
<dbReference type="EMBL" id="CP095407">
    <property type="protein sequence ID" value="USU93419.1"/>
    <property type="molecule type" value="Genomic_DNA"/>
</dbReference>
<dbReference type="Pfam" id="PF03279">
    <property type="entry name" value="Lip_A_acyltrans"/>
    <property type="match status" value="1"/>
</dbReference>
<dbReference type="PANTHER" id="PTHR30606:SF9">
    <property type="entry name" value="LIPID A BIOSYNTHESIS LAUROYLTRANSFERASE"/>
    <property type="match status" value="1"/>
</dbReference>
<dbReference type="GO" id="GO:0009245">
    <property type="term" value="P:lipid A biosynthetic process"/>
    <property type="evidence" value="ECO:0007669"/>
    <property type="project" value="InterPro"/>
</dbReference>
<evidence type="ECO:0000256" key="2">
    <source>
        <dbReference type="ARBA" id="ARBA00022519"/>
    </source>
</evidence>
<evidence type="ECO:0000313" key="12">
    <source>
        <dbReference type="Proteomes" id="UP000076152"/>
    </source>
</evidence>
<dbReference type="HAMAP" id="MF_01942">
    <property type="entry name" value="Lipid_A_LpxL_LpxP"/>
    <property type="match status" value="1"/>
</dbReference>
<dbReference type="EC" id="2.3.1.241" evidence="9"/>
<keyword evidence="4 9" id="KW-0812">Transmembrane</keyword>
<dbReference type="GO" id="GO:0036104">
    <property type="term" value="P:Kdo2-lipid A biosynthetic process"/>
    <property type="evidence" value="ECO:0007669"/>
    <property type="project" value="UniProtKB-UniRule"/>
</dbReference>
<feature type="transmembrane region" description="Helical" evidence="9">
    <location>
        <begin position="20"/>
        <end position="42"/>
    </location>
</feature>
<dbReference type="SMR" id="A0A143IY43"/>
<comment type="function">
    <text evidence="9">Catalyzes the transfer of an acyl chain from an acyl-[acyl-carrier-protein] (ACP) to a Kdo(2)-lipid IV(A) to form a Kdo(2)-(acyl)-lipid IV(A).</text>
</comment>
<dbReference type="GO" id="GO:0009103">
    <property type="term" value="P:lipopolysaccharide biosynthetic process"/>
    <property type="evidence" value="ECO:0007669"/>
    <property type="project" value="UniProtKB-UniRule"/>
</dbReference>
<dbReference type="AlphaFoldDB" id="A0A143IY43"/>
<comment type="similarity">
    <text evidence="9">Belongs to the LpxL/LpxM/LpxP family.</text>
</comment>
<evidence type="ECO:0000313" key="10">
    <source>
        <dbReference type="EMBL" id="AMX18823.1"/>
    </source>
</evidence>
<evidence type="ECO:0000256" key="4">
    <source>
        <dbReference type="ARBA" id="ARBA00022692"/>
    </source>
</evidence>
<keyword evidence="3 9" id="KW-0808">Transferase</keyword>
<proteinExistence type="inferred from homology"/>
<comment type="pathway">
    <text evidence="9">Bacterial outer membrane biogenesis; lipopolysaccharide biosynthesis.</text>
</comment>
<evidence type="ECO:0000256" key="6">
    <source>
        <dbReference type="ARBA" id="ARBA00022989"/>
    </source>
</evidence>
<dbReference type="Proteomes" id="UP000076152">
    <property type="component" value="Chromosome"/>
</dbReference>
<evidence type="ECO:0000256" key="5">
    <source>
        <dbReference type="ARBA" id="ARBA00022985"/>
    </source>
</evidence>